<evidence type="ECO:0000313" key="4">
    <source>
        <dbReference type="Proteomes" id="UP000007799"/>
    </source>
</evidence>
<protein>
    <submittedName>
        <fullName evidence="3">Uncharacterized protein</fullName>
    </submittedName>
</protein>
<dbReference type="RefSeq" id="XP_004988820.1">
    <property type="nucleotide sequence ID" value="XM_004988763.1"/>
</dbReference>
<gene>
    <name evidence="3" type="ORF">PTSG_10438</name>
</gene>
<feature type="transmembrane region" description="Helical" evidence="2">
    <location>
        <begin position="224"/>
        <end position="244"/>
    </location>
</feature>
<feature type="compositionally biased region" description="Acidic residues" evidence="1">
    <location>
        <begin position="108"/>
        <end position="121"/>
    </location>
</feature>
<proteinExistence type="predicted"/>
<sequence length="289" mass="31979">MAAVKLLIALGAFEVAAWMWDVFGVHKALNDGAEMPMNHRIVAGLVNGFPLFMLAASLSWLRYIHEHPEETEEEVQQEREEKREKKRRQKKEEASKRRHKGVPRDNAENDSDDDDDDDDDSTAAAVSILPTGFASLLMPVLFLFLSMQLYFWWLPYFFDMAPEELREEHARQLADVPKVLPPLRHTLHIIPDIEHTILFPLTLATVVASIGRFVVDVNEANRPWLATIVVFISGIGLASLPAAMAGKDNVGAVIAAAVTGVLSVITAVSTAVTAASRGRSAESESKKDK</sequence>
<feature type="transmembrane region" description="Helical" evidence="2">
    <location>
        <begin position="41"/>
        <end position="61"/>
    </location>
</feature>
<dbReference type="KEGG" id="sre:PTSG_10438"/>
<dbReference type="OrthoDB" id="421142at2759"/>
<keyword evidence="4" id="KW-1185">Reference proteome</keyword>
<keyword evidence="2" id="KW-0812">Transmembrane</keyword>
<dbReference type="InParanoid" id="F2UPN7"/>
<dbReference type="EMBL" id="GL832987">
    <property type="protein sequence ID" value="EGD79592.1"/>
    <property type="molecule type" value="Genomic_DNA"/>
</dbReference>
<feature type="region of interest" description="Disordered" evidence="1">
    <location>
        <begin position="69"/>
        <end position="121"/>
    </location>
</feature>
<dbReference type="AlphaFoldDB" id="F2UPN7"/>
<keyword evidence="2" id="KW-1133">Transmembrane helix</keyword>
<feature type="transmembrane region" description="Helical" evidence="2">
    <location>
        <begin position="133"/>
        <end position="153"/>
    </location>
</feature>
<keyword evidence="2" id="KW-0472">Membrane</keyword>
<name>F2UPN7_SALR5</name>
<organism evidence="4">
    <name type="scientific">Salpingoeca rosetta (strain ATCC 50818 / BSB-021)</name>
    <dbReference type="NCBI Taxonomy" id="946362"/>
    <lineage>
        <taxon>Eukaryota</taxon>
        <taxon>Choanoflagellata</taxon>
        <taxon>Craspedida</taxon>
        <taxon>Salpingoecidae</taxon>
        <taxon>Salpingoeca</taxon>
    </lineage>
</organism>
<accession>F2UPN7</accession>
<evidence type="ECO:0000256" key="1">
    <source>
        <dbReference type="SAM" id="MobiDB-lite"/>
    </source>
</evidence>
<feature type="transmembrane region" description="Helical" evidence="2">
    <location>
        <begin position="197"/>
        <end position="215"/>
    </location>
</feature>
<feature type="transmembrane region" description="Helical" evidence="2">
    <location>
        <begin position="250"/>
        <end position="275"/>
    </location>
</feature>
<evidence type="ECO:0000313" key="3">
    <source>
        <dbReference type="EMBL" id="EGD79592.1"/>
    </source>
</evidence>
<dbReference type="Proteomes" id="UP000007799">
    <property type="component" value="Unassembled WGS sequence"/>
</dbReference>
<evidence type="ECO:0000256" key="2">
    <source>
        <dbReference type="SAM" id="Phobius"/>
    </source>
</evidence>
<dbReference type="GeneID" id="16069360"/>
<reference evidence="3" key="1">
    <citation type="submission" date="2009-08" db="EMBL/GenBank/DDBJ databases">
        <title>Annotation of Salpingoeca rosetta.</title>
        <authorList>
            <consortium name="The Broad Institute Genome Sequencing Platform"/>
            <person name="Russ C."/>
            <person name="Cuomo C."/>
            <person name="Burger G."/>
            <person name="Gray M.W."/>
            <person name="Holland P.W.H."/>
            <person name="King N."/>
            <person name="Lang F.B.F."/>
            <person name="Roger A.J."/>
            <person name="Ruiz-Trillo I."/>
            <person name="Young S.K."/>
            <person name="Zeng Q."/>
            <person name="Gargeya S."/>
            <person name="Alvarado L."/>
            <person name="Berlin A."/>
            <person name="Chapman S.B."/>
            <person name="Chen Z."/>
            <person name="Freedman E."/>
            <person name="Gellesch M."/>
            <person name="Goldberg J."/>
            <person name="Griggs A."/>
            <person name="Gujja S."/>
            <person name="Heilman E."/>
            <person name="Heiman D."/>
            <person name="Howarth C."/>
            <person name="Mehta T."/>
            <person name="Neiman D."/>
            <person name="Pearson M."/>
            <person name="Roberts A."/>
            <person name="Saif S."/>
            <person name="Shea T."/>
            <person name="Shenoy N."/>
            <person name="Sisk P."/>
            <person name="Stolte C."/>
            <person name="Sykes S."/>
            <person name="White J."/>
            <person name="Yandava C."/>
            <person name="Haas B."/>
            <person name="Nusbaum C."/>
            <person name="Birren B."/>
        </authorList>
    </citation>
    <scope>NUCLEOTIDE SEQUENCE [LARGE SCALE GENOMIC DNA]</scope>
    <source>
        <strain evidence="3">ATCC 50818</strain>
    </source>
</reference>